<comment type="caution">
    <text evidence="1">The sequence shown here is derived from an EMBL/GenBank/DDBJ whole genome shotgun (WGS) entry which is preliminary data.</text>
</comment>
<gene>
    <name evidence="1" type="ORF">Hgul01_02126</name>
</gene>
<evidence type="ECO:0000313" key="1">
    <source>
        <dbReference type="EMBL" id="GAA5528328.1"/>
    </source>
</evidence>
<evidence type="ECO:0000313" key="2">
    <source>
        <dbReference type="Proteomes" id="UP001428290"/>
    </source>
</evidence>
<dbReference type="Proteomes" id="UP001428290">
    <property type="component" value="Unassembled WGS sequence"/>
</dbReference>
<sequence length="151" mass="16638">MEIIPQISHAMHTLLTTTTEAIAAAQQYGKHPDRAECCPSTLVQTLVYDHLAQSTATVEQLAQMACCIGVDVSPQAIDQRVTMATADLLHQLVLASIQPVITTHPVALTILQRVASVRVHDRLARCAHPHLARLWECNDGRQSHAQMWHPT</sequence>
<proteinExistence type="predicted"/>
<dbReference type="EMBL" id="BAABRU010000007">
    <property type="protein sequence ID" value="GAA5528328.1"/>
    <property type="molecule type" value="Genomic_DNA"/>
</dbReference>
<name>A0ABP9X0G7_9CHLR</name>
<accession>A0ABP9X0G7</accession>
<reference evidence="1 2" key="1">
    <citation type="submission" date="2024-02" db="EMBL/GenBank/DDBJ databases">
        <title>Herpetosiphon gulosus NBRC 112829.</title>
        <authorList>
            <person name="Ichikawa N."/>
            <person name="Katano-Makiyama Y."/>
            <person name="Hidaka K."/>
        </authorList>
    </citation>
    <scope>NUCLEOTIDE SEQUENCE [LARGE SCALE GENOMIC DNA]</scope>
    <source>
        <strain evidence="1 2">NBRC 112829</strain>
    </source>
</reference>
<dbReference type="RefSeq" id="WP_345721948.1">
    <property type="nucleotide sequence ID" value="NZ_BAABRU010000007.1"/>
</dbReference>
<protein>
    <submittedName>
        <fullName evidence="1">Uncharacterized protein</fullName>
    </submittedName>
</protein>
<keyword evidence="2" id="KW-1185">Reference proteome</keyword>
<organism evidence="1 2">
    <name type="scientific">Herpetosiphon gulosus</name>
    <dbReference type="NCBI Taxonomy" id="1973496"/>
    <lineage>
        <taxon>Bacteria</taxon>
        <taxon>Bacillati</taxon>
        <taxon>Chloroflexota</taxon>
        <taxon>Chloroflexia</taxon>
        <taxon>Herpetosiphonales</taxon>
        <taxon>Herpetosiphonaceae</taxon>
        <taxon>Herpetosiphon</taxon>
    </lineage>
</organism>